<organism evidence="8 9">
    <name type="scientific">Basilea psittacipulmonis DSM 24701</name>
    <dbReference type="NCBI Taxonomy" id="1072685"/>
    <lineage>
        <taxon>Bacteria</taxon>
        <taxon>Pseudomonadati</taxon>
        <taxon>Pseudomonadota</taxon>
        <taxon>Betaproteobacteria</taxon>
        <taxon>Burkholderiales</taxon>
        <taxon>Alcaligenaceae</taxon>
        <taxon>Basilea</taxon>
    </lineage>
</organism>
<dbReference type="HOGENOM" id="CLU_031285_3_0_4"/>
<evidence type="ECO:0000256" key="2">
    <source>
        <dbReference type="ARBA" id="ARBA00008520"/>
    </source>
</evidence>
<dbReference type="Gene3D" id="3.40.190.10">
    <property type="entry name" value="Periplasmic binding protein-like II"/>
    <property type="match status" value="2"/>
</dbReference>
<evidence type="ECO:0000256" key="3">
    <source>
        <dbReference type="ARBA" id="ARBA00011557"/>
    </source>
</evidence>
<dbReference type="Proteomes" id="UP000028945">
    <property type="component" value="Chromosome"/>
</dbReference>
<dbReference type="InterPro" id="IPR006059">
    <property type="entry name" value="SBP"/>
</dbReference>
<protein>
    <recommendedName>
        <fullName evidence="4">sn-glycerol-3-phosphate-binding periplasmic protein UgpB</fullName>
    </recommendedName>
</protein>
<evidence type="ECO:0000313" key="8">
    <source>
        <dbReference type="EMBL" id="AIL32540.1"/>
    </source>
</evidence>
<dbReference type="Pfam" id="PF13416">
    <property type="entry name" value="SBP_bac_8"/>
    <property type="match status" value="1"/>
</dbReference>
<accession>A0A077DCB5</accession>
<name>A0A077DCB5_9BURK</name>
<evidence type="ECO:0000256" key="1">
    <source>
        <dbReference type="ARBA" id="ARBA00004418"/>
    </source>
</evidence>
<gene>
    <name evidence="8" type="ORF">IX83_03765</name>
</gene>
<dbReference type="NCBIfam" id="NF008211">
    <property type="entry name" value="PRK10974.1"/>
    <property type="match status" value="1"/>
</dbReference>
<keyword evidence="6 7" id="KW-0732">Signal</keyword>
<dbReference type="CDD" id="cd14748">
    <property type="entry name" value="PBP2_UgpB"/>
    <property type="match status" value="1"/>
</dbReference>
<sequence>MRLKTSVLAIASTFAMTGVAHATTTIEFWHSMEGKLGETVNKIVDDFNHSQSEYKVVATYKGSYTDSMNAGIAAYRAKKAPNILQVFEVGTATMMYSKGAIVPVGELSEKVGNPIQASDFITGIASYYSDKDGKLVSMPFNSSTPVFYYNKDLFKQAGLDPEKPPRTYEELRDYGNKLKAAGVECAYTTTWPAWVMIENFAAIANTPYATENNGFDGLNARLALDSDAFKKHLTFLADMAKEGSFTYGGRADNATGRFTSGKCAMFTGSSGARATIVATGINYGVGYLPYYADNTDPHNSIIGGASLWAFSGKSDDENKATVAFFKYLTKPEVAAFWHQKTGYVPVVKAAYELTEAQGYYQENPGADIAVKQLNRTAATNSKGIRLGFLPAIRDIEERNLEDLFNGKITADKALSNMKTDGDKLLERFQKQTEK</sequence>
<dbReference type="PANTHER" id="PTHR43649:SF31">
    <property type="entry name" value="SN-GLYCEROL-3-PHOSPHATE-BINDING PERIPLASMIC PROTEIN UGPB"/>
    <property type="match status" value="1"/>
</dbReference>
<proteinExistence type="inferred from homology"/>
<dbReference type="InterPro" id="IPR050490">
    <property type="entry name" value="Bact_solute-bd_prot1"/>
</dbReference>
<dbReference type="OrthoDB" id="4393730at2"/>
<evidence type="ECO:0000256" key="4">
    <source>
        <dbReference type="ARBA" id="ARBA00017470"/>
    </source>
</evidence>
<dbReference type="KEGG" id="bpsi:IX83_03765"/>
<dbReference type="STRING" id="1072685.IX83_03765"/>
<dbReference type="GO" id="GO:0042597">
    <property type="term" value="C:periplasmic space"/>
    <property type="evidence" value="ECO:0007669"/>
    <property type="project" value="UniProtKB-SubCell"/>
</dbReference>
<evidence type="ECO:0000256" key="6">
    <source>
        <dbReference type="ARBA" id="ARBA00022729"/>
    </source>
</evidence>
<feature type="chain" id="PRO_5001717445" description="sn-glycerol-3-phosphate-binding periplasmic protein UgpB" evidence="7">
    <location>
        <begin position="23"/>
        <end position="434"/>
    </location>
</feature>
<comment type="subcellular location">
    <subcellularLocation>
        <location evidence="1">Periplasm</location>
    </subcellularLocation>
</comment>
<keyword evidence="5" id="KW-0813">Transport</keyword>
<dbReference type="AlphaFoldDB" id="A0A077DCB5"/>
<evidence type="ECO:0000313" key="9">
    <source>
        <dbReference type="Proteomes" id="UP000028945"/>
    </source>
</evidence>
<feature type="signal peptide" evidence="7">
    <location>
        <begin position="1"/>
        <end position="22"/>
    </location>
</feature>
<comment type="similarity">
    <text evidence="2">Belongs to the bacterial solute-binding protein 1 family.</text>
</comment>
<evidence type="ECO:0000256" key="5">
    <source>
        <dbReference type="ARBA" id="ARBA00022448"/>
    </source>
</evidence>
<dbReference type="RefSeq" id="WP_038499315.1">
    <property type="nucleotide sequence ID" value="NZ_AFWK01000107.1"/>
</dbReference>
<dbReference type="PANTHER" id="PTHR43649">
    <property type="entry name" value="ARABINOSE-BINDING PROTEIN-RELATED"/>
    <property type="match status" value="1"/>
</dbReference>
<dbReference type="SUPFAM" id="SSF53850">
    <property type="entry name" value="Periplasmic binding protein-like II"/>
    <property type="match status" value="1"/>
</dbReference>
<evidence type="ECO:0000256" key="7">
    <source>
        <dbReference type="SAM" id="SignalP"/>
    </source>
</evidence>
<dbReference type="eggNOG" id="COG1653">
    <property type="taxonomic scope" value="Bacteria"/>
</dbReference>
<dbReference type="EMBL" id="CP009238">
    <property type="protein sequence ID" value="AIL32540.1"/>
    <property type="molecule type" value="Genomic_DNA"/>
</dbReference>
<reference evidence="8 9" key="1">
    <citation type="journal article" date="2014" name="BMC Genomics">
        <title>A genomic perspective on a new bacterial genus and species from the Alcaligenaceae family, Basilea psittacipulmonis.</title>
        <authorList>
            <person name="Whiteson K.L."/>
            <person name="Hernandez D."/>
            <person name="Lazarevic V."/>
            <person name="Gaia N."/>
            <person name="Farinelli L."/>
            <person name="Francois P."/>
            <person name="Pilo P."/>
            <person name="Frey J."/>
            <person name="Schrenzel J."/>
        </authorList>
    </citation>
    <scope>NUCLEOTIDE SEQUENCE [LARGE SCALE GENOMIC DNA]</scope>
    <source>
        <strain evidence="8 9">DSM 24701</strain>
    </source>
</reference>
<comment type="subunit">
    <text evidence="3">The complex is composed of two ATP-binding proteins (UgpC), two transmembrane proteins (UgpA and UgpE) and a solute-binding protein (UgpB).</text>
</comment>
<keyword evidence="9" id="KW-1185">Reference proteome</keyword>